<protein>
    <recommendedName>
        <fullName evidence="1">Exoribonuclease Xrn1 D2/D3 domain-containing protein</fullName>
    </recommendedName>
</protein>
<dbReference type="InterPro" id="IPR041106">
    <property type="entry name" value="XRN1_D2_D3"/>
</dbReference>
<dbReference type="HOGENOM" id="CLU_144296_0_0_1"/>
<gene>
    <name evidence="2" type="ORF">K443DRAFT_647842</name>
</gene>
<name>A0A0C9WVN3_9AGAR</name>
<organism evidence="2 3">
    <name type="scientific">Laccaria amethystina LaAM-08-1</name>
    <dbReference type="NCBI Taxonomy" id="1095629"/>
    <lineage>
        <taxon>Eukaryota</taxon>
        <taxon>Fungi</taxon>
        <taxon>Dikarya</taxon>
        <taxon>Basidiomycota</taxon>
        <taxon>Agaricomycotina</taxon>
        <taxon>Agaricomycetes</taxon>
        <taxon>Agaricomycetidae</taxon>
        <taxon>Agaricales</taxon>
        <taxon>Agaricineae</taxon>
        <taxon>Hydnangiaceae</taxon>
        <taxon>Laccaria</taxon>
    </lineage>
</organism>
<evidence type="ECO:0000313" key="3">
    <source>
        <dbReference type="Proteomes" id="UP000054477"/>
    </source>
</evidence>
<accession>A0A0C9WVN3</accession>
<keyword evidence="3" id="KW-1185">Reference proteome</keyword>
<reference evidence="2 3" key="1">
    <citation type="submission" date="2014-04" db="EMBL/GenBank/DDBJ databases">
        <authorList>
            <consortium name="DOE Joint Genome Institute"/>
            <person name="Kuo A."/>
            <person name="Kohler A."/>
            <person name="Nagy L.G."/>
            <person name="Floudas D."/>
            <person name="Copeland A."/>
            <person name="Barry K.W."/>
            <person name="Cichocki N."/>
            <person name="Veneault-Fourrey C."/>
            <person name="LaButti K."/>
            <person name="Lindquist E.A."/>
            <person name="Lipzen A."/>
            <person name="Lundell T."/>
            <person name="Morin E."/>
            <person name="Murat C."/>
            <person name="Sun H."/>
            <person name="Tunlid A."/>
            <person name="Henrissat B."/>
            <person name="Grigoriev I.V."/>
            <person name="Hibbett D.S."/>
            <person name="Martin F."/>
            <person name="Nordberg H.P."/>
            <person name="Cantor M.N."/>
            <person name="Hua S.X."/>
        </authorList>
    </citation>
    <scope>NUCLEOTIDE SEQUENCE [LARGE SCALE GENOMIC DNA]</scope>
    <source>
        <strain evidence="2 3">LaAM-08-1</strain>
    </source>
</reference>
<dbReference type="OrthoDB" id="372487at2759"/>
<dbReference type="STRING" id="1095629.A0A0C9WVN3"/>
<evidence type="ECO:0000313" key="2">
    <source>
        <dbReference type="EMBL" id="KIJ92823.1"/>
    </source>
</evidence>
<proteinExistence type="predicted"/>
<feature type="domain" description="Exoribonuclease Xrn1 D2/D3" evidence="1">
    <location>
        <begin position="2"/>
        <end position="109"/>
    </location>
</feature>
<dbReference type="EMBL" id="KN838881">
    <property type="protein sequence ID" value="KIJ92823.1"/>
    <property type="molecule type" value="Genomic_DNA"/>
</dbReference>
<evidence type="ECO:0000259" key="1">
    <source>
        <dbReference type="Pfam" id="PF18334"/>
    </source>
</evidence>
<dbReference type="Proteomes" id="UP000054477">
    <property type="component" value="Unassembled WGS sequence"/>
</dbReference>
<dbReference type="AlphaFoldDB" id="A0A0C9WVN3"/>
<dbReference type="Pfam" id="PF18334">
    <property type="entry name" value="XRN1_D2_D3"/>
    <property type="match status" value="1"/>
</dbReference>
<sequence length="128" mass="13995">MEFPGGSNIFSPGEHAYGVSAAVSATTETSLSVILLAFFPAEKVENDQFKAVVQNRRSSQHPPSFKAAEMVGISGWALGKIRSILTSDEQKNNVGLSLKFEVKALKVIDCKFHVFEVRERHIAKSGFP</sequence>
<reference evidence="3" key="2">
    <citation type="submission" date="2015-01" db="EMBL/GenBank/DDBJ databases">
        <title>Evolutionary Origins and Diversification of the Mycorrhizal Mutualists.</title>
        <authorList>
            <consortium name="DOE Joint Genome Institute"/>
            <consortium name="Mycorrhizal Genomics Consortium"/>
            <person name="Kohler A."/>
            <person name="Kuo A."/>
            <person name="Nagy L.G."/>
            <person name="Floudas D."/>
            <person name="Copeland A."/>
            <person name="Barry K.W."/>
            <person name="Cichocki N."/>
            <person name="Veneault-Fourrey C."/>
            <person name="LaButti K."/>
            <person name="Lindquist E.A."/>
            <person name="Lipzen A."/>
            <person name="Lundell T."/>
            <person name="Morin E."/>
            <person name="Murat C."/>
            <person name="Riley R."/>
            <person name="Ohm R."/>
            <person name="Sun H."/>
            <person name="Tunlid A."/>
            <person name="Henrissat B."/>
            <person name="Grigoriev I.V."/>
            <person name="Hibbett D.S."/>
            <person name="Martin F."/>
        </authorList>
    </citation>
    <scope>NUCLEOTIDE SEQUENCE [LARGE SCALE GENOMIC DNA]</scope>
    <source>
        <strain evidence="3">LaAM-08-1</strain>
    </source>
</reference>